<dbReference type="AlphaFoldDB" id="A2BJW5"/>
<feature type="domain" description="Metalloprotease TldD/E central" evidence="7">
    <location>
        <begin position="116"/>
        <end position="217"/>
    </location>
</feature>
<dbReference type="InterPro" id="IPR036059">
    <property type="entry name" value="TldD/PmbA_sf"/>
</dbReference>
<evidence type="ECO:0000256" key="2">
    <source>
        <dbReference type="ARBA" id="ARBA00022670"/>
    </source>
</evidence>
<evidence type="ECO:0000313" key="8">
    <source>
        <dbReference type="EMBL" id="ABM80276.1"/>
    </source>
</evidence>
<keyword evidence="3" id="KW-0378">Hydrolase</keyword>
<dbReference type="STRING" id="415426.Hbut_0410"/>
<dbReference type="InterPro" id="IPR025502">
    <property type="entry name" value="TldD"/>
</dbReference>
<accession>A2BJW5</accession>
<dbReference type="EnsemblBacteria" id="ABM80276">
    <property type="protein sequence ID" value="ABM80276"/>
    <property type="gene ID" value="Hbut_0410"/>
</dbReference>
<proteinExistence type="inferred from homology"/>
<evidence type="ECO:0000259" key="5">
    <source>
        <dbReference type="Pfam" id="PF01523"/>
    </source>
</evidence>
<feature type="domain" description="Metalloprotease TldD/E N-terminal" evidence="5">
    <location>
        <begin position="24"/>
        <end position="87"/>
    </location>
</feature>
<evidence type="ECO:0000259" key="7">
    <source>
        <dbReference type="Pfam" id="PF19290"/>
    </source>
</evidence>
<dbReference type="KEGG" id="hbu:Hbut_0410"/>
<evidence type="ECO:0000256" key="1">
    <source>
        <dbReference type="ARBA" id="ARBA00005836"/>
    </source>
</evidence>
<dbReference type="Pfam" id="PF19289">
    <property type="entry name" value="PmbA_TldD_3rd"/>
    <property type="match status" value="1"/>
</dbReference>
<dbReference type="eggNOG" id="arCOG00321">
    <property type="taxonomic scope" value="Archaea"/>
</dbReference>
<dbReference type="InterPro" id="IPR035068">
    <property type="entry name" value="TldD/PmbA_N"/>
</dbReference>
<dbReference type="Gene3D" id="3.30.2290.10">
    <property type="entry name" value="PmbA/TldD superfamily"/>
    <property type="match status" value="1"/>
</dbReference>
<dbReference type="GO" id="GO:0008237">
    <property type="term" value="F:metallopeptidase activity"/>
    <property type="evidence" value="ECO:0007669"/>
    <property type="project" value="UniProtKB-KW"/>
</dbReference>
<dbReference type="PANTHER" id="PTHR30624">
    <property type="entry name" value="UNCHARACTERIZED PROTEIN TLDD AND PMBA"/>
    <property type="match status" value="1"/>
</dbReference>
<dbReference type="SUPFAM" id="SSF111283">
    <property type="entry name" value="Putative modulator of DNA gyrase, PmbA/TldD"/>
    <property type="match status" value="1"/>
</dbReference>
<evidence type="ECO:0000256" key="4">
    <source>
        <dbReference type="ARBA" id="ARBA00023049"/>
    </source>
</evidence>
<evidence type="ECO:0000256" key="3">
    <source>
        <dbReference type="ARBA" id="ARBA00022801"/>
    </source>
</evidence>
<dbReference type="GO" id="GO:0006508">
    <property type="term" value="P:proteolysis"/>
    <property type="evidence" value="ECO:0007669"/>
    <property type="project" value="UniProtKB-KW"/>
</dbReference>
<dbReference type="InterPro" id="IPR051463">
    <property type="entry name" value="Peptidase_U62_metallo"/>
</dbReference>
<gene>
    <name evidence="8" type="ordered locus">Hbut_0410</name>
</gene>
<sequence length="459" mass="50467">MLDDIRDILVKALGFTSGWHIDLADIRVERIQFTRIDVENGTVKISSGIDYGAAVRVFVNGVMGFAFTTRVTVDSLRRALEQAYSMASAHREKLSKPLTFEAVEDYYEAPVKRSIVDVPIDAKLSDVLELDKAIASAPQVKSRRVVYVERVEERYYASTEDRVLGEKRELVYVYASAFGVEAGVRAAAHVTQGTIKGYYVWEKTSQEQLAQQLLKRLTNQFKAKTPKAGNFPVVLAPEALGVFVHEAFGHLAEADLVVAGSALQGKKGEKVASELVTIVDDPTIEDGFGTIKYDDEGVRTARAVIVERGIHKQVMTDRVHAAMLNENPTGNARAESFRHAPLVRMRNTVLLPGDHSVEEVFEGIRFGYYVVATSGGQTNMDGSFQVGIEEAYEIVNGEVGEPVRNLSIAGNTLETLMNIDAVAKDFKVFYGRCGKGQLVYVSDGGPHARVKKMTVGGRE</sequence>
<dbReference type="PANTHER" id="PTHR30624:SF0">
    <property type="entry name" value="METALLOPROTEASE SLR0863"/>
    <property type="match status" value="1"/>
</dbReference>
<dbReference type="InterPro" id="IPR045570">
    <property type="entry name" value="Metalloprtase-TldD/E_cen_dom"/>
</dbReference>
<protein>
    <submittedName>
        <fullName evidence="8">Zn-dependent protease, TldD</fullName>
    </submittedName>
</protein>
<evidence type="ECO:0000259" key="6">
    <source>
        <dbReference type="Pfam" id="PF19289"/>
    </source>
</evidence>
<comment type="similarity">
    <text evidence="1">Belongs to the peptidase U62 family.</text>
</comment>
<dbReference type="GO" id="GO:0005829">
    <property type="term" value="C:cytosol"/>
    <property type="evidence" value="ECO:0007669"/>
    <property type="project" value="TreeGrafter"/>
</dbReference>
<reference evidence="8 9" key="1">
    <citation type="journal article" date="2007" name="Archaea">
        <title>The genome of Hyperthermus butylicus: a sulfur-reducing, peptide fermenting, neutrophilic Crenarchaeote growing up to 108 degrees C.</title>
        <authorList>
            <person name="Brugger K."/>
            <person name="Chen L."/>
            <person name="Stark M."/>
            <person name="Zibat A."/>
            <person name="Redder P."/>
            <person name="Ruepp A."/>
            <person name="Awayez M."/>
            <person name="She Q."/>
            <person name="Garrett R.A."/>
            <person name="Klenk H.P."/>
        </authorList>
    </citation>
    <scope>NUCLEOTIDE SEQUENCE [LARGE SCALE GENOMIC DNA]</scope>
    <source>
        <strain evidence="9">DSM 5456 / JCM 9403 / PLM1-5</strain>
    </source>
</reference>
<dbReference type="Pfam" id="PF01523">
    <property type="entry name" value="PmbA_TldD_1st"/>
    <property type="match status" value="1"/>
</dbReference>
<dbReference type="InterPro" id="IPR002510">
    <property type="entry name" value="Metalloprtase-TldD/E_N"/>
</dbReference>
<dbReference type="InterPro" id="IPR045569">
    <property type="entry name" value="Metalloprtase-TldD/E_C"/>
</dbReference>
<dbReference type="Pfam" id="PF19290">
    <property type="entry name" value="PmbA_TldD_2nd"/>
    <property type="match status" value="1"/>
</dbReference>
<dbReference type="EMBL" id="CP000493">
    <property type="protein sequence ID" value="ABM80276.1"/>
    <property type="molecule type" value="Genomic_DNA"/>
</dbReference>
<evidence type="ECO:0000313" key="9">
    <source>
        <dbReference type="Proteomes" id="UP000002593"/>
    </source>
</evidence>
<dbReference type="HOGENOM" id="CLU_026425_1_2_2"/>
<feature type="domain" description="Metalloprotease TldD/E C-terminal" evidence="6">
    <location>
        <begin position="229"/>
        <end position="457"/>
    </location>
</feature>
<dbReference type="Proteomes" id="UP000002593">
    <property type="component" value="Chromosome"/>
</dbReference>
<organism evidence="8 9">
    <name type="scientific">Hyperthermus butylicus (strain DSM 5456 / JCM 9403 / PLM1-5)</name>
    <dbReference type="NCBI Taxonomy" id="415426"/>
    <lineage>
        <taxon>Archaea</taxon>
        <taxon>Thermoproteota</taxon>
        <taxon>Thermoprotei</taxon>
        <taxon>Desulfurococcales</taxon>
        <taxon>Pyrodictiaceae</taxon>
        <taxon>Hyperthermus</taxon>
    </lineage>
</organism>
<keyword evidence="2 8" id="KW-0645">Protease</keyword>
<keyword evidence="4" id="KW-0482">Metalloprotease</keyword>
<dbReference type="PIRSF" id="PIRSF004919">
    <property type="entry name" value="TldD"/>
    <property type="match status" value="1"/>
</dbReference>
<name>A2BJW5_HYPBU</name>
<keyword evidence="9" id="KW-1185">Reference proteome</keyword>